<feature type="compositionally biased region" description="Low complexity" evidence="1">
    <location>
        <begin position="495"/>
        <end position="505"/>
    </location>
</feature>
<accession>A0A0G4HIK1</accession>
<organism evidence="2">
    <name type="scientific">Chromera velia CCMP2878</name>
    <dbReference type="NCBI Taxonomy" id="1169474"/>
    <lineage>
        <taxon>Eukaryota</taxon>
        <taxon>Sar</taxon>
        <taxon>Alveolata</taxon>
        <taxon>Colpodellida</taxon>
        <taxon>Chromeraceae</taxon>
        <taxon>Chromera</taxon>
    </lineage>
</organism>
<protein>
    <submittedName>
        <fullName evidence="2">Uncharacterized protein</fullName>
    </submittedName>
</protein>
<feature type="compositionally biased region" description="Acidic residues" evidence="1">
    <location>
        <begin position="801"/>
        <end position="811"/>
    </location>
</feature>
<proteinExistence type="predicted"/>
<feature type="region of interest" description="Disordered" evidence="1">
    <location>
        <begin position="167"/>
        <end position="215"/>
    </location>
</feature>
<feature type="region of interest" description="Disordered" evidence="1">
    <location>
        <begin position="242"/>
        <end position="323"/>
    </location>
</feature>
<feature type="compositionally biased region" description="Basic and acidic residues" evidence="1">
    <location>
        <begin position="469"/>
        <end position="479"/>
    </location>
</feature>
<evidence type="ECO:0000313" key="2">
    <source>
        <dbReference type="EMBL" id="CEM44019.1"/>
    </source>
</evidence>
<evidence type="ECO:0000256" key="1">
    <source>
        <dbReference type="SAM" id="MobiDB-lite"/>
    </source>
</evidence>
<reference evidence="2" key="1">
    <citation type="submission" date="2014-11" db="EMBL/GenBank/DDBJ databases">
        <authorList>
            <person name="Otto D Thomas"/>
            <person name="Naeem Raeece"/>
        </authorList>
    </citation>
    <scope>NUCLEOTIDE SEQUENCE</scope>
</reference>
<feature type="compositionally biased region" description="Basic and acidic residues" evidence="1">
    <location>
        <begin position="366"/>
        <end position="409"/>
    </location>
</feature>
<feature type="region of interest" description="Disordered" evidence="1">
    <location>
        <begin position="783"/>
        <end position="818"/>
    </location>
</feature>
<dbReference type="VEuPathDB" id="CryptoDB:Cvel_27989"/>
<feature type="region of interest" description="Disordered" evidence="1">
    <location>
        <begin position="920"/>
        <end position="939"/>
    </location>
</feature>
<feature type="compositionally biased region" description="Basic and acidic residues" evidence="1">
    <location>
        <begin position="289"/>
        <end position="310"/>
    </location>
</feature>
<dbReference type="AlphaFoldDB" id="A0A0G4HIK1"/>
<feature type="region of interest" description="Disordered" evidence="1">
    <location>
        <begin position="347"/>
        <end position="719"/>
    </location>
</feature>
<feature type="compositionally biased region" description="Polar residues" evidence="1">
    <location>
        <begin position="920"/>
        <end position="929"/>
    </location>
</feature>
<gene>
    <name evidence="2" type="ORF">Cvel_27989</name>
</gene>
<feature type="compositionally biased region" description="Gly residues" evidence="1">
    <location>
        <begin position="454"/>
        <end position="464"/>
    </location>
</feature>
<feature type="compositionally biased region" description="Basic and acidic residues" evidence="1">
    <location>
        <begin position="265"/>
        <end position="274"/>
    </location>
</feature>
<dbReference type="EMBL" id="CDMZ01002821">
    <property type="protein sequence ID" value="CEM44019.1"/>
    <property type="molecule type" value="Genomic_DNA"/>
</dbReference>
<sequence length="967" mass="102519">MSGGSRDCKEEGESQSIQHGLCVLEAVVSLLLGRARLSALLAARQGEPTETAASAVARRHLSRLAALRENEKETESGGKGGSPSSSVLLQGLVSSEAQLWRAVCDRVNETASRREQKSKRKAESVAGALLLGSSTKRATVRHLSWAMGRLHALCVAAAASEKAFKTVSSVPCSKSLPPADSGTSKKIPPTAPGDGHSRGRGGMMGGTSLSASAIPSTSASSASTAVAPAGVGRSGAVEVFGSGGLNVSRERERGHGGVPRPRPPPRRESEKDANDLLTATAAAVGGGAEQREPSDASREGRSAYRGRELGVPKGGVSVRRTRSRSFVRSRVDGVTGDEVIRSVCYACDDDDSPRGEKLGLNENEGEGGKEKRHESTQLDPDCEGKEKQAESGKKEEGGNKKEKEEKKTPPEASKAFPHSPPNWPSESEMGGGTQTHPNEAIDTVSSAAPPLGPGGPTQMGGVSGGPLDSHLEAEKDRPRVAWPPEDAGEGDDEGQQQQQQQQQQGGRDREVPVTIVVSPSAHLSGVEAGLVEEGKEGDGFPWGGEAESATEELLVSSVKKEKRRRAPESTQQENGLAVQVQESQQEEFEKGGAGGRGSGEGEEREFEVPWGGEAEAGREEILGGEEAGLFESPRRRLPEAGRTLTPPRECPFSPVAPGCAPKGSPDRFSASQSQGERAQPQGGVAHEGASAMTDTLGRSEGRLEREEEGGDREGSPLLPMVRIGDWSDAVLVEIWGRTGSDGMPRDFCGEVWVHGPILSQMPFRNDSLCRIFLKLGQPSAASLTGKGRTRGAFRKEPNPNLEEEREPEGEGDTLATQSHHHLRLGPFLDVQLDWIRAGRDAVLRLSVIEAQGLRPPPSFLEPLEDLSGGNRGAPHLGVPSDAGSRGGLQTFRPVAAVWVRDGVTGVFNCLHITAPAQVSYTQGSPQSTHAGGSSSASGQRKRFVWNETFDLRLNLQIMHKQQQQQPH</sequence>
<name>A0A0G4HIK1_9ALVE</name>